<reference evidence="2" key="1">
    <citation type="journal article" date="2012" name="Proc. Natl. Acad. Sci. U.S.A.">
        <title>Antigenic diversity is generated by distinct evolutionary mechanisms in African trypanosome species.</title>
        <authorList>
            <person name="Jackson A.P."/>
            <person name="Berry A."/>
            <person name="Aslett M."/>
            <person name="Allison H.C."/>
            <person name="Burton P."/>
            <person name="Vavrova-Anderson J."/>
            <person name="Brown R."/>
            <person name="Browne H."/>
            <person name="Corton N."/>
            <person name="Hauser H."/>
            <person name="Gamble J."/>
            <person name="Gilderthorp R."/>
            <person name="Marcello L."/>
            <person name="McQuillan J."/>
            <person name="Otto T.D."/>
            <person name="Quail M.A."/>
            <person name="Sanders M.J."/>
            <person name="van Tonder A."/>
            <person name="Ginger M.L."/>
            <person name="Field M.C."/>
            <person name="Barry J.D."/>
            <person name="Hertz-Fowler C."/>
            <person name="Berriman M."/>
        </authorList>
    </citation>
    <scope>NUCLEOTIDE SEQUENCE</scope>
    <source>
        <strain evidence="2">Y486</strain>
    </source>
</reference>
<name>G0TUT5_TRYVY</name>
<evidence type="ECO:0000313" key="2">
    <source>
        <dbReference type="EMBL" id="CCC47722.1"/>
    </source>
</evidence>
<proteinExistence type="predicted"/>
<dbReference type="EMBL" id="HE573020">
    <property type="protein sequence ID" value="CCC47722.1"/>
    <property type="molecule type" value="Genomic_DNA"/>
</dbReference>
<protein>
    <submittedName>
        <fullName evidence="2">Uncharacterized protein</fullName>
    </submittedName>
</protein>
<gene>
    <name evidence="2" type="ORF">TVY486_0403890</name>
</gene>
<organism evidence="2">
    <name type="scientific">Trypanosoma vivax (strain Y486)</name>
    <dbReference type="NCBI Taxonomy" id="1055687"/>
    <lineage>
        <taxon>Eukaryota</taxon>
        <taxon>Discoba</taxon>
        <taxon>Euglenozoa</taxon>
        <taxon>Kinetoplastea</taxon>
        <taxon>Metakinetoplastina</taxon>
        <taxon>Trypanosomatida</taxon>
        <taxon>Trypanosomatidae</taxon>
        <taxon>Trypanosoma</taxon>
        <taxon>Duttonella</taxon>
    </lineage>
</organism>
<sequence length="262" mass="28626">MARSKASKQTRGSGNPATPFPWQPIPILRTHPSAHGKREHHACADGLADAGYFAIRVALSSWPAKRMRGQCAFRKHLRIEWSDGSEVPVVVLRCGPAALWPGSRSTNIRGTSPAVGLSLGRVRSDMHTAGTSCFQRRLPNIGALKRRCAMPRHTPPAPCATWFPKRLSTTVPRAPVLCRARLQGKRRGASPDLLRTLPAALAGPLRRSHRHGLGCAFRFALAARSNREQHALALSGGGLWVRRAAIRLSRHRGSLQLPQPPH</sequence>
<evidence type="ECO:0000256" key="1">
    <source>
        <dbReference type="SAM" id="MobiDB-lite"/>
    </source>
</evidence>
<accession>G0TUT5</accession>
<dbReference type="VEuPathDB" id="TriTrypDB:TvY486_0403890"/>
<feature type="region of interest" description="Disordered" evidence="1">
    <location>
        <begin position="1"/>
        <end position="39"/>
    </location>
</feature>
<dbReference type="AlphaFoldDB" id="G0TUT5"/>